<evidence type="ECO:0000313" key="3">
    <source>
        <dbReference type="Proteomes" id="UP001500618"/>
    </source>
</evidence>
<feature type="transmembrane region" description="Helical" evidence="1">
    <location>
        <begin position="69"/>
        <end position="89"/>
    </location>
</feature>
<dbReference type="PANTHER" id="PTHR36974">
    <property type="entry name" value="MEMBRANE PROTEIN-RELATED"/>
    <property type="match status" value="1"/>
</dbReference>
<organism evidence="2 3">
    <name type="scientific">Fodinicola feengrottensis</name>
    <dbReference type="NCBI Taxonomy" id="435914"/>
    <lineage>
        <taxon>Bacteria</taxon>
        <taxon>Bacillati</taxon>
        <taxon>Actinomycetota</taxon>
        <taxon>Actinomycetes</taxon>
        <taxon>Mycobacteriales</taxon>
        <taxon>Fodinicola</taxon>
    </lineage>
</organism>
<protein>
    <submittedName>
        <fullName evidence="2">DoxX family protein</fullName>
    </submittedName>
</protein>
<dbReference type="EMBL" id="BAAANY010000001">
    <property type="protein sequence ID" value="GAA1656384.1"/>
    <property type="molecule type" value="Genomic_DNA"/>
</dbReference>
<gene>
    <name evidence="2" type="ORF">GCM10009765_02210</name>
</gene>
<accession>A0ABN2FQY4</accession>
<feature type="transmembrane region" description="Helical" evidence="1">
    <location>
        <begin position="101"/>
        <end position="121"/>
    </location>
</feature>
<dbReference type="PANTHER" id="PTHR36974:SF1">
    <property type="entry name" value="DOXX FAMILY MEMBRANE PROTEIN"/>
    <property type="match status" value="1"/>
</dbReference>
<feature type="transmembrane region" description="Helical" evidence="1">
    <location>
        <begin position="44"/>
        <end position="62"/>
    </location>
</feature>
<comment type="caution">
    <text evidence="2">The sequence shown here is derived from an EMBL/GenBank/DDBJ whole genome shotgun (WGS) entry which is preliminary data.</text>
</comment>
<evidence type="ECO:0000256" key="1">
    <source>
        <dbReference type="SAM" id="Phobius"/>
    </source>
</evidence>
<dbReference type="Proteomes" id="UP001500618">
    <property type="component" value="Unassembled WGS sequence"/>
</dbReference>
<keyword evidence="3" id="KW-1185">Reference proteome</keyword>
<reference evidence="2 3" key="1">
    <citation type="journal article" date="2019" name="Int. J. Syst. Evol. Microbiol.">
        <title>The Global Catalogue of Microorganisms (GCM) 10K type strain sequencing project: providing services to taxonomists for standard genome sequencing and annotation.</title>
        <authorList>
            <consortium name="The Broad Institute Genomics Platform"/>
            <consortium name="The Broad Institute Genome Sequencing Center for Infectious Disease"/>
            <person name="Wu L."/>
            <person name="Ma J."/>
        </authorList>
    </citation>
    <scope>NUCLEOTIDE SEQUENCE [LARGE SCALE GENOMIC DNA]</scope>
    <source>
        <strain evidence="2 3">JCM 14718</strain>
    </source>
</reference>
<name>A0ABN2FQY4_9ACTN</name>
<keyword evidence="1" id="KW-0472">Membrane</keyword>
<keyword evidence="1" id="KW-1133">Transmembrane helix</keyword>
<sequence length="129" mass="13720">MAARWTKASPWVLAGVLGGMGVLHFAAPKPFVAIVPRVLPEPELLVAASGVAELACAALVAIPRTRTLGGAAAAALFVSVFPANIQMAVDSSLPETRKPRWYQAIAWGRLPLQVPLVMWALSVRRRKSA</sequence>
<dbReference type="RefSeq" id="WP_344306268.1">
    <property type="nucleotide sequence ID" value="NZ_BAAANY010000001.1"/>
</dbReference>
<proteinExistence type="predicted"/>
<evidence type="ECO:0000313" key="2">
    <source>
        <dbReference type="EMBL" id="GAA1656384.1"/>
    </source>
</evidence>
<keyword evidence="1" id="KW-0812">Transmembrane</keyword>